<evidence type="ECO:0000313" key="2">
    <source>
        <dbReference type="Proteomes" id="UP001224674"/>
    </source>
</evidence>
<dbReference type="EMBL" id="CP122566">
    <property type="protein sequence ID" value="WGH93570.1"/>
    <property type="molecule type" value="Genomic_DNA"/>
</dbReference>
<evidence type="ECO:0000313" key="1">
    <source>
        <dbReference type="EMBL" id="WGH93570.1"/>
    </source>
</evidence>
<dbReference type="AlphaFoldDB" id="A0AAJ6DCF0"/>
<gene>
    <name evidence="1" type="ORF">QDX21_01830</name>
</gene>
<organism evidence="1 2">
    <name type="scientific">Auritidibacter ignavus</name>
    <dbReference type="NCBI Taxonomy" id="678932"/>
    <lineage>
        <taxon>Bacteria</taxon>
        <taxon>Bacillati</taxon>
        <taxon>Actinomycetota</taxon>
        <taxon>Actinomycetes</taxon>
        <taxon>Micrococcales</taxon>
        <taxon>Micrococcaceae</taxon>
        <taxon>Auritidibacter</taxon>
    </lineage>
</organism>
<reference evidence="1 2" key="1">
    <citation type="submission" date="2023-03" db="EMBL/GenBank/DDBJ databases">
        <title>Complete genome sequences of several Auritidibacter ignavus strains isolated from ear infections.</title>
        <authorList>
            <person name="Baehr T."/>
            <person name="Baumhoegger A.M."/>
        </authorList>
    </citation>
    <scope>NUCLEOTIDE SEQUENCE [LARGE SCALE GENOMIC DNA]</scope>
    <source>
        <strain evidence="1 2">BABAE-6</strain>
    </source>
</reference>
<sequence>MDKVVERFRATGVRPDDVESHLRDAGDRLYAAATSDDDRCADEFGGPRAVALLAAEISALMSHLVARAASIRSVCVEAMLEEFSAVTVAGAIGVARQKVYELAKPEADKDYLDHSPWRME</sequence>
<accession>A0AAJ6DCF0</accession>
<dbReference type="Proteomes" id="UP001224674">
    <property type="component" value="Chromosome"/>
</dbReference>
<proteinExistence type="predicted"/>
<dbReference type="RefSeq" id="WP_146206419.1">
    <property type="nucleotide sequence ID" value="NZ_CP122561.1"/>
</dbReference>
<protein>
    <submittedName>
        <fullName evidence="1">Uncharacterized protein</fullName>
    </submittedName>
</protein>
<name>A0AAJ6DCF0_9MICC</name>
<keyword evidence="2" id="KW-1185">Reference proteome</keyword>